<dbReference type="AlphaFoldDB" id="A0AAN1WKQ4"/>
<evidence type="ECO:0000313" key="1">
    <source>
        <dbReference type="EMBL" id="BCD99388.1"/>
    </source>
</evidence>
<dbReference type="EMBL" id="AP023086">
    <property type="protein sequence ID" value="BCD99388.1"/>
    <property type="molecule type" value="Genomic_DNA"/>
</dbReference>
<evidence type="ECO:0000313" key="2">
    <source>
        <dbReference type="Proteomes" id="UP001320119"/>
    </source>
</evidence>
<name>A0AAN1WKQ4_9GAMM</name>
<accession>A0AAN1WKQ4</accession>
<sequence length="181" mass="20842">MRKKSDREKIQLEHAAAKIFMRRFEAKTSKAIRDIIHNEPAKPDVTCHLEGENLDLEIAHIYGSEAEAIQILGHYIDENTTIELKHLRTIQGAYNRLLTALNRILLNKSKKYYLTDKVWLVLRNAHPAWTSDDIKALRTEITIPENHPFDQIWIIGDFAGDSDIVRLYPANTPKAVDFCPL</sequence>
<proteinExistence type="predicted"/>
<keyword evidence="2" id="KW-1185">Reference proteome</keyword>
<gene>
    <name evidence="1" type="ORF">MARGE09_P3590</name>
</gene>
<dbReference type="Proteomes" id="UP001320119">
    <property type="component" value="Chromosome"/>
</dbReference>
<organism evidence="1 2">
    <name type="scientific">Marinagarivorans cellulosilyticus</name>
    <dbReference type="NCBI Taxonomy" id="2721545"/>
    <lineage>
        <taxon>Bacteria</taxon>
        <taxon>Pseudomonadati</taxon>
        <taxon>Pseudomonadota</taxon>
        <taxon>Gammaproteobacteria</taxon>
        <taxon>Cellvibrionales</taxon>
        <taxon>Cellvibrionaceae</taxon>
        <taxon>Marinagarivorans</taxon>
    </lineage>
</organism>
<protein>
    <submittedName>
        <fullName evidence="1">Uncharacterized protein</fullName>
    </submittedName>
</protein>
<reference evidence="1 2" key="1">
    <citation type="journal article" date="2022" name="IScience">
        <title>An ultrasensitive nanofiber-based assay for enzymatic hydrolysis and deep-sea microbial degradation of cellulose.</title>
        <authorList>
            <person name="Tsudome M."/>
            <person name="Tachioka M."/>
            <person name="Miyazaki M."/>
            <person name="Uchimura K."/>
            <person name="Tsuda M."/>
            <person name="Takaki Y."/>
            <person name="Deguchi S."/>
        </authorList>
    </citation>
    <scope>NUCLEOTIDE SEQUENCE [LARGE SCALE GENOMIC DNA]</scope>
    <source>
        <strain evidence="1 2">GE09</strain>
    </source>
</reference>
<dbReference type="KEGG" id="marq:MARGE09_P3590"/>
<dbReference type="RefSeq" id="WP_236984630.1">
    <property type="nucleotide sequence ID" value="NZ_AP023086.1"/>
</dbReference>